<organism evidence="2 3">
    <name type="scientific">Sistotremastrum niveocremeum HHB9708</name>
    <dbReference type="NCBI Taxonomy" id="1314777"/>
    <lineage>
        <taxon>Eukaryota</taxon>
        <taxon>Fungi</taxon>
        <taxon>Dikarya</taxon>
        <taxon>Basidiomycota</taxon>
        <taxon>Agaricomycotina</taxon>
        <taxon>Agaricomycetes</taxon>
        <taxon>Sistotremastrales</taxon>
        <taxon>Sistotremastraceae</taxon>
        <taxon>Sertulicium</taxon>
        <taxon>Sertulicium niveocremeum</taxon>
    </lineage>
</organism>
<dbReference type="OrthoDB" id="3249394at2759"/>
<sequence length="84" mass="9978">RDNQRNDALYRKVIASPDDHKGFILRDDLLWRQENDHDVICVPKDARIGQRRAIEIIISDAHKVLGHLGRERTAKYIRSSYWWP</sequence>
<keyword evidence="3" id="KW-1185">Reference proteome</keyword>
<dbReference type="Proteomes" id="UP000076722">
    <property type="component" value="Unassembled WGS sequence"/>
</dbReference>
<dbReference type="InterPro" id="IPR041588">
    <property type="entry name" value="Integrase_H2C2"/>
</dbReference>
<evidence type="ECO:0000313" key="3">
    <source>
        <dbReference type="Proteomes" id="UP000076722"/>
    </source>
</evidence>
<gene>
    <name evidence="2" type="ORF">SISNIDRAFT_384167</name>
</gene>
<feature type="non-terminal residue" evidence="2">
    <location>
        <position position="1"/>
    </location>
</feature>
<evidence type="ECO:0000313" key="2">
    <source>
        <dbReference type="EMBL" id="KZS89829.1"/>
    </source>
</evidence>
<evidence type="ECO:0000259" key="1">
    <source>
        <dbReference type="Pfam" id="PF17921"/>
    </source>
</evidence>
<dbReference type="Pfam" id="PF17921">
    <property type="entry name" value="Integrase_H2C2"/>
    <property type="match status" value="1"/>
</dbReference>
<reference evidence="2 3" key="1">
    <citation type="journal article" date="2016" name="Mol. Biol. Evol.">
        <title>Comparative Genomics of Early-Diverging Mushroom-Forming Fungi Provides Insights into the Origins of Lignocellulose Decay Capabilities.</title>
        <authorList>
            <person name="Nagy L.G."/>
            <person name="Riley R."/>
            <person name="Tritt A."/>
            <person name="Adam C."/>
            <person name="Daum C."/>
            <person name="Floudas D."/>
            <person name="Sun H."/>
            <person name="Yadav J.S."/>
            <person name="Pangilinan J."/>
            <person name="Larsson K.H."/>
            <person name="Matsuura K."/>
            <person name="Barry K."/>
            <person name="Labutti K."/>
            <person name="Kuo R."/>
            <person name="Ohm R.A."/>
            <person name="Bhattacharya S.S."/>
            <person name="Shirouzu T."/>
            <person name="Yoshinaga Y."/>
            <person name="Martin F.M."/>
            <person name="Grigoriev I.V."/>
            <person name="Hibbett D.S."/>
        </authorList>
    </citation>
    <scope>NUCLEOTIDE SEQUENCE [LARGE SCALE GENOMIC DNA]</scope>
    <source>
        <strain evidence="2 3">HHB9708</strain>
    </source>
</reference>
<protein>
    <recommendedName>
        <fullName evidence="1">Integrase zinc-binding domain-containing protein</fullName>
    </recommendedName>
</protein>
<name>A0A164QNZ1_9AGAM</name>
<proteinExistence type="predicted"/>
<feature type="non-terminal residue" evidence="2">
    <location>
        <position position="84"/>
    </location>
</feature>
<feature type="domain" description="Integrase zinc-binding" evidence="1">
    <location>
        <begin position="54"/>
        <end position="84"/>
    </location>
</feature>
<dbReference type="STRING" id="1314777.A0A164QNZ1"/>
<dbReference type="AlphaFoldDB" id="A0A164QNZ1"/>
<dbReference type="EMBL" id="KV419425">
    <property type="protein sequence ID" value="KZS89829.1"/>
    <property type="molecule type" value="Genomic_DNA"/>
</dbReference>
<accession>A0A164QNZ1</accession>
<dbReference type="Gene3D" id="1.10.340.70">
    <property type="match status" value="1"/>
</dbReference>